<dbReference type="Gene3D" id="1.10.10.10">
    <property type="entry name" value="Winged helix-like DNA-binding domain superfamily/Winged helix DNA-binding domain"/>
    <property type="match status" value="1"/>
</dbReference>
<organism evidence="5 6">
    <name type="scientific">Leeia speluncae</name>
    <dbReference type="NCBI Taxonomy" id="2884804"/>
    <lineage>
        <taxon>Bacteria</taxon>
        <taxon>Pseudomonadati</taxon>
        <taxon>Pseudomonadota</taxon>
        <taxon>Betaproteobacteria</taxon>
        <taxon>Neisseriales</taxon>
        <taxon>Leeiaceae</taxon>
        <taxon>Leeia</taxon>
    </lineage>
</organism>
<dbReference type="SMART" id="SM00347">
    <property type="entry name" value="HTH_MARR"/>
    <property type="match status" value="1"/>
</dbReference>
<name>A0ABS8D619_9NEIS</name>
<dbReference type="PROSITE" id="PS50995">
    <property type="entry name" value="HTH_MARR_2"/>
    <property type="match status" value="1"/>
</dbReference>
<dbReference type="Proteomes" id="UP001165395">
    <property type="component" value="Unassembled WGS sequence"/>
</dbReference>
<dbReference type="InterPro" id="IPR023187">
    <property type="entry name" value="Tscrpt_reg_MarR-type_CS"/>
</dbReference>
<dbReference type="InterPro" id="IPR036390">
    <property type="entry name" value="WH_DNA-bd_sf"/>
</dbReference>
<evidence type="ECO:0000313" key="6">
    <source>
        <dbReference type="Proteomes" id="UP001165395"/>
    </source>
</evidence>
<reference evidence="5" key="1">
    <citation type="submission" date="2021-10" db="EMBL/GenBank/DDBJ databases">
        <title>The complete genome sequence of Leeia sp. TBRC 13508.</title>
        <authorList>
            <person name="Charoenyingcharoen P."/>
            <person name="Yukphan P."/>
        </authorList>
    </citation>
    <scope>NUCLEOTIDE SEQUENCE</scope>
    <source>
        <strain evidence="5">TBRC 13508</strain>
    </source>
</reference>
<proteinExistence type="predicted"/>
<dbReference type="PANTHER" id="PTHR33164">
    <property type="entry name" value="TRANSCRIPTIONAL REGULATOR, MARR FAMILY"/>
    <property type="match status" value="1"/>
</dbReference>
<evidence type="ECO:0000256" key="3">
    <source>
        <dbReference type="ARBA" id="ARBA00023163"/>
    </source>
</evidence>
<dbReference type="EMBL" id="JAJBZT010000004">
    <property type="protein sequence ID" value="MCB6183621.1"/>
    <property type="molecule type" value="Genomic_DNA"/>
</dbReference>
<dbReference type="PRINTS" id="PR00598">
    <property type="entry name" value="HTHMARR"/>
</dbReference>
<evidence type="ECO:0000256" key="2">
    <source>
        <dbReference type="ARBA" id="ARBA00023125"/>
    </source>
</evidence>
<accession>A0ABS8D619</accession>
<dbReference type="InterPro" id="IPR000835">
    <property type="entry name" value="HTH_MarR-typ"/>
</dbReference>
<gene>
    <name evidence="5" type="ORF">LIN78_08675</name>
</gene>
<keyword evidence="3" id="KW-0804">Transcription</keyword>
<protein>
    <submittedName>
        <fullName evidence="5">MarR family transcriptional regulator</fullName>
    </submittedName>
</protein>
<feature type="domain" description="HTH marR-type" evidence="4">
    <location>
        <begin position="25"/>
        <end position="160"/>
    </location>
</feature>
<evidence type="ECO:0000259" key="4">
    <source>
        <dbReference type="PROSITE" id="PS50995"/>
    </source>
</evidence>
<dbReference type="PANTHER" id="PTHR33164:SF43">
    <property type="entry name" value="HTH-TYPE TRANSCRIPTIONAL REPRESSOR YETL"/>
    <property type="match status" value="1"/>
</dbReference>
<dbReference type="InterPro" id="IPR036388">
    <property type="entry name" value="WH-like_DNA-bd_sf"/>
</dbReference>
<comment type="caution">
    <text evidence="5">The sequence shown here is derived from an EMBL/GenBank/DDBJ whole genome shotgun (WGS) entry which is preliminary data.</text>
</comment>
<keyword evidence="6" id="KW-1185">Reference proteome</keyword>
<keyword evidence="1" id="KW-0805">Transcription regulation</keyword>
<evidence type="ECO:0000313" key="5">
    <source>
        <dbReference type="EMBL" id="MCB6183621.1"/>
    </source>
</evidence>
<dbReference type="PROSITE" id="PS01117">
    <property type="entry name" value="HTH_MARR_1"/>
    <property type="match status" value="1"/>
</dbReference>
<dbReference type="InterPro" id="IPR039422">
    <property type="entry name" value="MarR/SlyA-like"/>
</dbReference>
<dbReference type="RefSeq" id="WP_227180400.1">
    <property type="nucleotide sequence ID" value="NZ_JAJBZT010000004.1"/>
</dbReference>
<keyword evidence="2" id="KW-0238">DNA-binding</keyword>
<sequence length="177" mass="19757">MFDLRELPSHDTMLRFASSYPDLDISALESWLTMLRTASDELTAFDEFLSEYGVSQTKFFVLLLLMRHPDGLTPSRLAQGVAVSPPTMTGIVDRLARDGLVERIDIPTDRRSAIINLTESGKQLMDTLLPPHYARIASIFAVLSEAERQTLQVLMGKLRLAAHDQALHVKESASTED</sequence>
<evidence type="ECO:0000256" key="1">
    <source>
        <dbReference type="ARBA" id="ARBA00023015"/>
    </source>
</evidence>
<dbReference type="SUPFAM" id="SSF46785">
    <property type="entry name" value="Winged helix' DNA-binding domain"/>
    <property type="match status" value="1"/>
</dbReference>
<dbReference type="Pfam" id="PF12802">
    <property type="entry name" value="MarR_2"/>
    <property type="match status" value="1"/>
</dbReference>